<dbReference type="GO" id="GO:0022857">
    <property type="term" value="F:transmembrane transporter activity"/>
    <property type="evidence" value="ECO:0007669"/>
    <property type="project" value="InterPro"/>
</dbReference>
<dbReference type="Gene3D" id="2.40.50.100">
    <property type="match status" value="1"/>
</dbReference>
<evidence type="ECO:0000313" key="9">
    <source>
        <dbReference type="Proteomes" id="UP000245647"/>
    </source>
</evidence>
<feature type="domain" description="Multidrug resistance protein MdtA-like alpha-helical hairpin" evidence="4">
    <location>
        <begin position="104"/>
        <end position="171"/>
    </location>
</feature>
<dbReference type="AlphaFoldDB" id="A0A2U2PCK6"/>
<accession>A0A2U2PCK6</accession>
<dbReference type="EMBL" id="QEAS01000020">
    <property type="protein sequence ID" value="PWG78849.1"/>
    <property type="molecule type" value="Genomic_DNA"/>
</dbReference>
<evidence type="ECO:0000256" key="3">
    <source>
        <dbReference type="SAM" id="Coils"/>
    </source>
</evidence>
<comment type="caution">
    <text evidence="8">The sequence shown here is derived from an EMBL/GenBank/DDBJ whole genome shotgun (WGS) entry which is preliminary data.</text>
</comment>
<name>A0A2U2PCK6_9SPHI</name>
<dbReference type="Pfam" id="PF25967">
    <property type="entry name" value="RND-MFP_C"/>
    <property type="match status" value="1"/>
</dbReference>
<feature type="domain" description="Multidrug resistance protein MdtA-like C-terminal permuted SH3" evidence="7">
    <location>
        <begin position="297"/>
        <end position="353"/>
    </location>
</feature>
<dbReference type="PANTHER" id="PTHR30158">
    <property type="entry name" value="ACRA/E-RELATED COMPONENT OF DRUG EFFLUX TRANSPORTER"/>
    <property type="match status" value="1"/>
</dbReference>
<dbReference type="SUPFAM" id="SSF111369">
    <property type="entry name" value="HlyD-like secretion proteins"/>
    <property type="match status" value="1"/>
</dbReference>
<dbReference type="Gene3D" id="2.40.420.20">
    <property type="match status" value="1"/>
</dbReference>
<dbReference type="Pfam" id="PF25944">
    <property type="entry name" value="Beta-barrel_RND"/>
    <property type="match status" value="1"/>
</dbReference>
<feature type="domain" description="Multidrug resistance protein MdtA-like beta-barrel" evidence="6">
    <location>
        <begin position="209"/>
        <end position="288"/>
    </location>
</feature>
<sequence length="380" mass="40233">MNKNLTFASVLFGSAFIIACGGGDKNKQQGPPPAQAVPVSVYTVAKEEVNGVDTYPGTVVALNEVELRAEVNGYITGIFVRDGQVVSKGQKLYEIDRSRYAAAYRSAQAQVQSAKAALERTKKDFERYTRLAQQDAIAKQRVDYAQADLQTAQSQVTSAEAALTTAATDLKRSVIVAPVSGKVGISLVKQGSLVSAGSTLINTISSPNPIGVDIFVNQKDIPYFTRLQKGASSSFNIILADQTKYNASGKILAVDREVDPQTGTIRVRGSFPNASGNLTAGMTVTVEVPNKQSGEQIVIPYSAVTEQLGQFSVFVVGDSSKVSQRPVTLGIKTQDKVVIQDGLKEGETIVSEGTMNLKEGAVVQTGAPSAAGQAPTQPKK</sequence>
<keyword evidence="3" id="KW-0175">Coiled coil</keyword>
<dbReference type="GO" id="GO:0005886">
    <property type="term" value="C:plasma membrane"/>
    <property type="evidence" value="ECO:0007669"/>
    <property type="project" value="TreeGrafter"/>
</dbReference>
<gene>
    <name evidence="8" type="ORF">DDR33_20225</name>
</gene>
<evidence type="ECO:0000256" key="2">
    <source>
        <dbReference type="ARBA" id="ARBA00009477"/>
    </source>
</evidence>
<reference evidence="8 9" key="1">
    <citation type="submission" date="2018-04" db="EMBL/GenBank/DDBJ databases">
        <title>Pedobacter chongqingensis sp. nov., isolated from a rottenly hemp rope.</title>
        <authorList>
            <person name="Cai Y."/>
        </authorList>
    </citation>
    <scope>NUCLEOTIDE SEQUENCE [LARGE SCALE GENOMIC DNA]</scope>
    <source>
        <strain evidence="8 9">FJ4-8</strain>
    </source>
</reference>
<evidence type="ECO:0000259" key="6">
    <source>
        <dbReference type="Pfam" id="PF25944"/>
    </source>
</evidence>
<dbReference type="Gene3D" id="2.40.30.170">
    <property type="match status" value="1"/>
</dbReference>
<dbReference type="RefSeq" id="WP_109417707.1">
    <property type="nucleotide sequence ID" value="NZ_QEAS01000020.1"/>
</dbReference>
<evidence type="ECO:0000313" key="8">
    <source>
        <dbReference type="EMBL" id="PWG78849.1"/>
    </source>
</evidence>
<evidence type="ECO:0000259" key="5">
    <source>
        <dbReference type="Pfam" id="PF25917"/>
    </source>
</evidence>
<comment type="subcellular location">
    <subcellularLocation>
        <location evidence="1">Cell envelope</location>
    </subcellularLocation>
</comment>
<dbReference type="InterPro" id="IPR006143">
    <property type="entry name" value="RND_pump_MFP"/>
</dbReference>
<feature type="coiled-coil region" evidence="3">
    <location>
        <begin position="104"/>
        <end position="131"/>
    </location>
</feature>
<dbReference type="GO" id="GO:0030313">
    <property type="term" value="C:cell envelope"/>
    <property type="evidence" value="ECO:0007669"/>
    <property type="project" value="UniProtKB-SubCell"/>
</dbReference>
<evidence type="ECO:0000259" key="4">
    <source>
        <dbReference type="Pfam" id="PF25876"/>
    </source>
</evidence>
<dbReference type="InterPro" id="IPR058626">
    <property type="entry name" value="MdtA-like_b-barrel"/>
</dbReference>
<dbReference type="OrthoDB" id="9801814at2"/>
<dbReference type="Pfam" id="PF25917">
    <property type="entry name" value="BSH_RND"/>
    <property type="match status" value="1"/>
</dbReference>
<organism evidence="8 9">
    <name type="scientific">Pararcticibacter amylolyticus</name>
    <dbReference type="NCBI Taxonomy" id="2173175"/>
    <lineage>
        <taxon>Bacteria</taxon>
        <taxon>Pseudomonadati</taxon>
        <taxon>Bacteroidota</taxon>
        <taxon>Sphingobacteriia</taxon>
        <taxon>Sphingobacteriales</taxon>
        <taxon>Sphingobacteriaceae</taxon>
        <taxon>Pararcticibacter</taxon>
    </lineage>
</organism>
<dbReference type="Gene3D" id="1.10.287.470">
    <property type="entry name" value="Helix hairpin bin"/>
    <property type="match status" value="1"/>
</dbReference>
<dbReference type="PROSITE" id="PS51257">
    <property type="entry name" value="PROKAR_LIPOPROTEIN"/>
    <property type="match status" value="1"/>
</dbReference>
<evidence type="ECO:0000259" key="7">
    <source>
        <dbReference type="Pfam" id="PF25967"/>
    </source>
</evidence>
<dbReference type="Proteomes" id="UP000245647">
    <property type="component" value="Unassembled WGS sequence"/>
</dbReference>
<feature type="domain" description="Multidrug resistance protein MdtA-like barrel-sandwich hybrid" evidence="5">
    <location>
        <begin position="63"/>
        <end position="202"/>
    </location>
</feature>
<comment type="similarity">
    <text evidence="2">Belongs to the membrane fusion protein (MFP) (TC 8.A.1) family.</text>
</comment>
<evidence type="ECO:0000256" key="1">
    <source>
        <dbReference type="ARBA" id="ARBA00004196"/>
    </source>
</evidence>
<dbReference type="GO" id="GO:0046677">
    <property type="term" value="P:response to antibiotic"/>
    <property type="evidence" value="ECO:0007669"/>
    <property type="project" value="TreeGrafter"/>
</dbReference>
<dbReference type="NCBIfam" id="TIGR01730">
    <property type="entry name" value="RND_mfp"/>
    <property type="match status" value="1"/>
</dbReference>
<dbReference type="InterPro" id="IPR058627">
    <property type="entry name" value="MdtA-like_C"/>
</dbReference>
<dbReference type="InterPro" id="IPR058624">
    <property type="entry name" value="MdtA-like_HH"/>
</dbReference>
<dbReference type="Pfam" id="PF25876">
    <property type="entry name" value="HH_MFP_RND"/>
    <property type="match status" value="1"/>
</dbReference>
<protein>
    <submittedName>
        <fullName evidence="8">Efflux RND transporter periplasmic adaptor subunit</fullName>
    </submittedName>
</protein>
<dbReference type="InterPro" id="IPR058625">
    <property type="entry name" value="MdtA-like_BSH"/>
</dbReference>
<proteinExistence type="inferred from homology"/>
<keyword evidence="9" id="KW-1185">Reference proteome</keyword>